<proteinExistence type="predicted"/>
<sequence>FGAPSAMMANTSAFNPANTWYPDSGASFHVTADPRNIQEPSLFASADQIYMGNGQSLPILSTGSSTFTTPNTYAINPTQSITCPLHH</sequence>
<accession>A0A392T967</accession>
<evidence type="ECO:0000313" key="2">
    <source>
        <dbReference type="Proteomes" id="UP000265520"/>
    </source>
</evidence>
<organism evidence="1 2">
    <name type="scientific">Trifolium medium</name>
    <dbReference type="NCBI Taxonomy" id="97028"/>
    <lineage>
        <taxon>Eukaryota</taxon>
        <taxon>Viridiplantae</taxon>
        <taxon>Streptophyta</taxon>
        <taxon>Embryophyta</taxon>
        <taxon>Tracheophyta</taxon>
        <taxon>Spermatophyta</taxon>
        <taxon>Magnoliopsida</taxon>
        <taxon>eudicotyledons</taxon>
        <taxon>Gunneridae</taxon>
        <taxon>Pentapetalae</taxon>
        <taxon>rosids</taxon>
        <taxon>fabids</taxon>
        <taxon>Fabales</taxon>
        <taxon>Fabaceae</taxon>
        <taxon>Papilionoideae</taxon>
        <taxon>50 kb inversion clade</taxon>
        <taxon>NPAAA clade</taxon>
        <taxon>Hologalegina</taxon>
        <taxon>IRL clade</taxon>
        <taxon>Trifolieae</taxon>
        <taxon>Trifolium</taxon>
    </lineage>
</organism>
<name>A0A392T967_9FABA</name>
<reference evidence="1 2" key="1">
    <citation type="journal article" date="2018" name="Front. Plant Sci.">
        <title>Red Clover (Trifolium pratense) and Zigzag Clover (T. medium) - A Picture of Genomic Similarities and Differences.</title>
        <authorList>
            <person name="Dluhosova J."/>
            <person name="Istvanek J."/>
            <person name="Nedelnik J."/>
            <person name="Repkova J."/>
        </authorList>
    </citation>
    <scope>NUCLEOTIDE SEQUENCE [LARGE SCALE GENOMIC DNA]</scope>
    <source>
        <strain evidence="2">cv. 10/8</strain>
        <tissue evidence="1">Leaf</tissue>
    </source>
</reference>
<protein>
    <submittedName>
        <fullName evidence="1">Retrovirus-related pol polyprotein from transposon TNT 1-94</fullName>
    </submittedName>
</protein>
<comment type="caution">
    <text evidence="1">The sequence shown here is derived from an EMBL/GenBank/DDBJ whole genome shotgun (WGS) entry which is preliminary data.</text>
</comment>
<evidence type="ECO:0000313" key="1">
    <source>
        <dbReference type="EMBL" id="MCI57568.1"/>
    </source>
</evidence>
<dbReference type="Proteomes" id="UP000265520">
    <property type="component" value="Unassembled WGS sequence"/>
</dbReference>
<feature type="non-terminal residue" evidence="1">
    <location>
        <position position="1"/>
    </location>
</feature>
<dbReference type="EMBL" id="LXQA010531344">
    <property type="protein sequence ID" value="MCI57568.1"/>
    <property type="molecule type" value="Genomic_DNA"/>
</dbReference>
<dbReference type="AlphaFoldDB" id="A0A392T967"/>
<keyword evidence="2" id="KW-1185">Reference proteome</keyword>